<sequence length="82" mass="9337">MLWFLMITLPLILAGIHKLLLVWNVYPRSNKVFIIPVIIIGYCIFAVSSAFERDALPAVLIAIYYIALTVITIRATIRFSIK</sequence>
<keyword evidence="1" id="KW-0812">Transmembrane</keyword>
<feature type="transmembrane region" description="Helical" evidence="1">
    <location>
        <begin position="33"/>
        <end position="51"/>
    </location>
</feature>
<organism evidence="3 4">
    <name type="scientific">Photobacterium toruni</name>
    <dbReference type="NCBI Taxonomy" id="1935446"/>
    <lineage>
        <taxon>Bacteria</taxon>
        <taxon>Pseudomonadati</taxon>
        <taxon>Pseudomonadota</taxon>
        <taxon>Gammaproteobacteria</taxon>
        <taxon>Vibrionales</taxon>
        <taxon>Vibrionaceae</taxon>
        <taxon>Photobacterium</taxon>
    </lineage>
</organism>
<dbReference type="AlphaFoldDB" id="A0A1T4R639"/>
<proteinExistence type="predicted"/>
<accession>A0A1T4R639</accession>
<evidence type="ECO:0000313" key="5">
    <source>
        <dbReference type="Proteomes" id="UP001306119"/>
    </source>
</evidence>
<gene>
    <name evidence="3" type="ORF">CZ814_01200</name>
    <name evidence="2" type="ORF">VXS06_02190</name>
</gene>
<dbReference type="RefSeq" id="WP_080174080.1">
    <property type="nucleotide sequence ID" value="NZ_AP024855.1"/>
</dbReference>
<dbReference type="Proteomes" id="UP001306119">
    <property type="component" value="Unassembled WGS sequence"/>
</dbReference>
<dbReference type="Proteomes" id="UP000191116">
    <property type="component" value="Unassembled WGS sequence"/>
</dbReference>
<protein>
    <submittedName>
        <fullName evidence="3">Uncharacterized protein</fullName>
    </submittedName>
</protein>
<evidence type="ECO:0000313" key="2">
    <source>
        <dbReference type="EMBL" id="MEC6830572.1"/>
    </source>
</evidence>
<evidence type="ECO:0000313" key="3">
    <source>
        <dbReference type="EMBL" id="SKA11385.1"/>
    </source>
</evidence>
<name>A0A1T4R639_9GAMM</name>
<reference evidence="3 4" key="1">
    <citation type="submission" date="2017-02" db="EMBL/GenBank/DDBJ databases">
        <authorList>
            <person name="Peterson S.W."/>
        </authorList>
    </citation>
    <scope>NUCLEOTIDE SEQUENCE [LARGE SCALE GENOMIC DNA]</scope>
    <source>
        <strain evidence="3 4">CECT 9189</strain>
    </source>
</reference>
<reference evidence="2 5" key="2">
    <citation type="submission" date="2024-01" db="EMBL/GenBank/DDBJ databases">
        <title>Active colonisers of the gastrointestinal tract of Atlantic salmon farmed in a warm water region.</title>
        <authorList>
            <person name="Bowman J.P."/>
        </authorList>
    </citation>
    <scope>NUCLEOTIDE SEQUENCE [LARGE SCALE GENOMIC DNA]</scope>
    <source>
        <strain evidence="2 5">S3MW1</strain>
    </source>
</reference>
<keyword evidence="5" id="KW-1185">Reference proteome</keyword>
<dbReference type="EMBL" id="JAYXUG010000001">
    <property type="protein sequence ID" value="MEC6830572.1"/>
    <property type="molecule type" value="Genomic_DNA"/>
</dbReference>
<dbReference type="OrthoDB" id="5829355at2"/>
<evidence type="ECO:0000256" key="1">
    <source>
        <dbReference type="SAM" id="Phobius"/>
    </source>
</evidence>
<keyword evidence="1" id="KW-0472">Membrane</keyword>
<feature type="transmembrane region" description="Helical" evidence="1">
    <location>
        <begin position="57"/>
        <end position="77"/>
    </location>
</feature>
<keyword evidence="1" id="KW-1133">Transmembrane helix</keyword>
<feature type="transmembrane region" description="Helical" evidence="1">
    <location>
        <begin position="6"/>
        <end position="26"/>
    </location>
</feature>
<evidence type="ECO:0000313" key="4">
    <source>
        <dbReference type="Proteomes" id="UP000191116"/>
    </source>
</evidence>
<dbReference type="EMBL" id="FUWP01000004">
    <property type="protein sequence ID" value="SKA11385.1"/>
    <property type="molecule type" value="Genomic_DNA"/>
</dbReference>